<dbReference type="AlphaFoldDB" id="A0A9W7YBS7"/>
<keyword evidence="6" id="KW-1185">Reference proteome</keyword>
<organism evidence="5 6">
    <name type="scientific">Coemansia biformis</name>
    <dbReference type="NCBI Taxonomy" id="1286918"/>
    <lineage>
        <taxon>Eukaryota</taxon>
        <taxon>Fungi</taxon>
        <taxon>Fungi incertae sedis</taxon>
        <taxon>Zoopagomycota</taxon>
        <taxon>Kickxellomycotina</taxon>
        <taxon>Kickxellomycetes</taxon>
        <taxon>Kickxellales</taxon>
        <taxon>Kickxellaceae</taxon>
        <taxon>Coemansia</taxon>
    </lineage>
</organism>
<dbReference type="GO" id="GO:0000403">
    <property type="term" value="F:Y-form DNA binding"/>
    <property type="evidence" value="ECO:0007669"/>
    <property type="project" value="TreeGrafter"/>
</dbReference>
<dbReference type="SMART" id="SM00490">
    <property type="entry name" value="HELICc"/>
    <property type="match status" value="1"/>
</dbReference>
<keyword evidence="1 5" id="KW-0347">Helicase</keyword>
<keyword evidence="1 5" id="KW-0547">Nucleotide-binding</keyword>
<accession>A0A9W7YBS7</accession>
<protein>
    <submittedName>
        <fullName evidence="5">DEAD DEAH box helicase</fullName>
    </submittedName>
</protein>
<dbReference type="Pfam" id="PF04851">
    <property type="entry name" value="ResIII"/>
    <property type="match status" value="1"/>
</dbReference>
<evidence type="ECO:0000313" key="6">
    <source>
        <dbReference type="Proteomes" id="UP001143981"/>
    </source>
</evidence>
<evidence type="ECO:0000256" key="2">
    <source>
        <dbReference type="SAM" id="MobiDB-lite"/>
    </source>
</evidence>
<comment type="caution">
    <text evidence="5">The sequence shown here is derived from an EMBL/GenBank/DDBJ whole genome shotgun (WGS) entry which is preliminary data.</text>
</comment>
<feature type="compositionally biased region" description="Basic and acidic residues" evidence="2">
    <location>
        <begin position="686"/>
        <end position="701"/>
    </location>
</feature>
<dbReference type="GO" id="GO:0032042">
    <property type="term" value="P:mitochondrial DNA metabolic process"/>
    <property type="evidence" value="ECO:0007669"/>
    <property type="project" value="TreeGrafter"/>
</dbReference>
<evidence type="ECO:0000313" key="5">
    <source>
        <dbReference type="EMBL" id="KAJ1735696.1"/>
    </source>
</evidence>
<dbReference type="InterPro" id="IPR014001">
    <property type="entry name" value="Helicase_ATP-bd"/>
</dbReference>
<proteinExistence type="predicted"/>
<dbReference type="Proteomes" id="UP001143981">
    <property type="component" value="Unassembled WGS sequence"/>
</dbReference>
<dbReference type="Pfam" id="PF00271">
    <property type="entry name" value="Helicase_C"/>
    <property type="match status" value="1"/>
</dbReference>
<dbReference type="InterPro" id="IPR006935">
    <property type="entry name" value="Helicase/UvrB_N"/>
</dbReference>
<dbReference type="PROSITE" id="PS51192">
    <property type="entry name" value="HELICASE_ATP_BIND_1"/>
    <property type="match status" value="1"/>
</dbReference>
<dbReference type="InterPro" id="IPR001650">
    <property type="entry name" value="Helicase_C-like"/>
</dbReference>
<dbReference type="GO" id="GO:0005524">
    <property type="term" value="F:ATP binding"/>
    <property type="evidence" value="ECO:0007669"/>
    <property type="project" value="InterPro"/>
</dbReference>
<dbReference type="GO" id="GO:0061749">
    <property type="term" value="F:forked DNA-dependent helicase activity"/>
    <property type="evidence" value="ECO:0007669"/>
    <property type="project" value="TreeGrafter"/>
</dbReference>
<dbReference type="SUPFAM" id="SSF52540">
    <property type="entry name" value="P-loop containing nucleoside triphosphate hydrolases"/>
    <property type="match status" value="1"/>
</dbReference>
<evidence type="ECO:0000259" key="3">
    <source>
        <dbReference type="PROSITE" id="PS51192"/>
    </source>
</evidence>
<dbReference type="CDD" id="cd18799">
    <property type="entry name" value="SF2_C_EcoAI-like"/>
    <property type="match status" value="1"/>
</dbReference>
<keyword evidence="1 5" id="KW-0067">ATP-binding</keyword>
<dbReference type="GO" id="GO:0016787">
    <property type="term" value="F:hydrolase activity"/>
    <property type="evidence" value="ECO:0007669"/>
    <property type="project" value="InterPro"/>
</dbReference>
<evidence type="ECO:0000256" key="1">
    <source>
        <dbReference type="ARBA" id="ARBA00022806"/>
    </source>
</evidence>
<dbReference type="Gene3D" id="3.40.50.300">
    <property type="entry name" value="P-loop containing nucleotide triphosphate hydrolases"/>
    <property type="match status" value="2"/>
</dbReference>
<reference evidence="5" key="1">
    <citation type="submission" date="2022-07" db="EMBL/GenBank/DDBJ databases">
        <title>Phylogenomic reconstructions and comparative analyses of Kickxellomycotina fungi.</title>
        <authorList>
            <person name="Reynolds N.K."/>
            <person name="Stajich J.E."/>
            <person name="Barry K."/>
            <person name="Grigoriev I.V."/>
            <person name="Crous P."/>
            <person name="Smith M.E."/>
        </authorList>
    </citation>
    <scope>NUCLEOTIDE SEQUENCE</scope>
    <source>
        <strain evidence="5">BCRC 34381</strain>
    </source>
</reference>
<dbReference type="GO" id="GO:0070125">
    <property type="term" value="P:mitochondrial translational elongation"/>
    <property type="evidence" value="ECO:0007669"/>
    <property type="project" value="TreeGrafter"/>
</dbReference>
<feature type="compositionally biased region" description="Low complexity" evidence="2">
    <location>
        <begin position="702"/>
        <end position="715"/>
    </location>
</feature>
<dbReference type="InterPro" id="IPR027417">
    <property type="entry name" value="P-loop_NTPase"/>
</dbReference>
<dbReference type="PANTHER" id="PTHR47396:SF1">
    <property type="entry name" value="ATP-DEPENDENT HELICASE IRC3-RELATED"/>
    <property type="match status" value="1"/>
</dbReference>
<sequence length="715" mass="78703">MARGPHIAAGMEAKPATVPLELRPYQRACIEKCLKELGNGVWRQAVSLPVGSGKTVIFSNLIQRMPAPTPEATKTLVLAHREELLVQAAQQIKRASPHLEVHIDQARRVASPAADVVVASVATLGRKDSARIRRHDPARFKCIIIDEAHHAAAESYARILEYFGQCGGGAEHRMLVWGCSATLFRHDGLALKDVFDEIVFEKSFLEMIREEWLAKLRVTTVRTSCSLDGVRTQAGDFSVSQLSSKVNSEERNKAVVVAHATLAKDRRSTVVFAVDIAHAEALRDTFESHGTRAEVIVSTTRADARVRILDEFRAGKLPVVVNCGILTEGTDIPVIDCVMLARPTRSSVLFQQMLGRGMRLSPGKEDCLAIDFVDAFKRSIMQITIPTLLGLSPSALFNKADVLDIATGKVGDIPEHPVDEIHLTPEEKLILKFDKYIADSSPTDGITTLAQIGFKAQVHLNPLRFFEIGSQSQGTLATDHHAQLERMSCGAAWGLRSISSLAWLCLEPDRFMVSVRDIKVYVHRNTDTGRWSAGIRRPIGKAKYHSKSTFYTSVSRLDMDAISLEQAVRGIETMLKSVVPMNSLKLARWDAPWRGQPPTEAQIKNLRRMGFALPDDADKWTDPEVHRKGAKITRGAAANLIDCAMNGGLRAWKDYEVAKARVAKSEGDKLAEVLKNALWISPTSDARQHSRDSDPPSRDSDPPSSDARPATPVAS</sequence>
<dbReference type="PANTHER" id="PTHR47396">
    <property type="entry name" value="TYPE I RESTRICTION ENZYME ECOKI R PROTEIN"/>
    <property type="match status" value="1"/>
</dbReference>
<dbReference type="GO" id="GO:0036121">
    <property type="term" value="F:double-stranded DNA helicase activity"/>
    <property type="evidence" value="ECO:0007669"/>
    <property type="project" value="TreeGrafter"/>
</dbReference>
<dbReference type="SMART" id="SM00487">
    <property type="entry name" value="DEXDc"/>
    <property type="match status" value="1"/>
</dbReference>
<name>A0A9W7YBS7_9FUNG</name>
<feature type="domain" description="Helicase C-terminal" evidence="4">
    <location>
        <begin position="238"/>
        <end position="400"/>
    </location>
</feature>
<feature type="region of interest" description="Disordered" evidence="2">
    <location>
        <begin position="681"/>
        <end position="715"/>
    </location>
</feature>
<keyword evidence="1 5" id="KW-0378">Hydrolase</keyword>
<dbReference type="EMBL" id="JANBOI010000015">
    <property type="protein sequence ID" value="KAJ1735696.1"/>
    <property type="molecule type" value="Genomic_DNA"/>
</dbReference>
<dbReference type="GO" id="GO:0005759">
    <property type="term" value="C:mitochondrial matrix"/>
    <property type="evidence" value="ECO:0007669"/>
    <property type="project" value="TreeGrafter"/>
</dbReference>
<dbReference type="PROSITE" id="PS51194">
    <property type="entry name" value="HELICASE_CTER"/>
    <property type="match status" value="1"/>
</dbReference>
<dbReference type="OrthoDB" id="16911at2759"/>
<feature type="domain" description="Helicase ATP-binding" evidence="3">
    <location>
        <begin position="35"/>
        <end position="201"/>
    </location>
</feature>
<evidence type="ECO:0000259" key="4">
    <source>
        <dbReference type="PROSITE" id="PS51194"/>
    </source>
</evidence>
<dbReference type="InterPro" id="IPR050742">
    <property type="entry name" value="Helicase_Restrict-Modif_Enz"/>
</dbReference>
<gene>
    <name evidence="5" type="primary">irc3</name>
    <name evidence="5" type="ORF">LPJ61_000409</name>
</gene>